<proteinExistence type="predicted"/>
<protein>
    <submittedName>
        <fullName evidence="11">Uncharacterized protein LOC102807507</fullName>
    </submittedName>
</protein>
<feature type="domain" description="MYND-type" evidence="9">
    <location>
        <begin position="8"/>
        <end position="44"/>
    </location>
</feature>
<evidence type="ECO:0000256" key="4">
    <source>
        <dbReference type="ARBA" id="ARBA00023015"/>
    </source>
</evidence>
<evidence type="ECO:0000256" key="3">
    <source>
        <dbReference type="ARBA" id="ARBA00022833"/>
    </source>
</evidence>
<dbReference type="InterPro" id="IPR027974">
    <property type="entry name" value="DUF4470"/>
</dbReference>
<accession>A0ABM0LXB9</accession>
<keyword evidence="3" id="KW-0862">Zinc</keyword>
<dbReference type="Proteomes" id="UP000694865">
    <property type="component" value="Unplaced"/>
</dbReference>
<dbReference type="SUPFAM" id="SSF144232">
    <property type="entry name" value="HIT/MYND zinc finger-like"/>
    <property type="match status" value="2"/>
</dbReference>
<evidence type="ECO:0000256" key="8">
    <source>
        <dbReference type="PROSITE-ProRule" id="PRU00134"/>
    </source>
</evidence>
<dbReference type="RefSeq" id="XP_006812410.1">
    <property type="nucleotide sequence ID" value="XM_006812347.1"/>
</dbReference>
<evidence type="ECO:0000256" key="5">
    <source>
        <dbReference type="ARBA" id="ARBA00023125"/>
    </source>
</evidence>
<reference evidence="11" key="1">
    <citation type="submission" date="2025-08" db="UniProtKB">
        <authorList>
            <consortium name="RefSeq"/>
        </authorList>
    </citation>
    <scope>IDENTIFICATION</scope>
    <source>
        <tissue evidence="11">Testes</tissue>
    </source>
</reference>
<dbReference type="InterPro" id="IPR024119">
    <property type="entry name" value="TF_DEAF-1"/>
</dbReference>
<dbReference type="PROSITE" id="PS50865">
    <property type="entry name" value="ZF_MYND_2"/>
    <property type="match status" value="2"/>
</dbReference>
<dbReference type="Pfam" id="PF01753">
    <property type="entry name" value="zf-MYND"/>
    <property type="match status" value="2"/>
</dbReference>
<dbReference type="PANTHER" id="PTHR10237">
    <property type="entry name" value="DEFORMED EPIDERMAL AUTOREGULATORY FACTOR 1 HOMOLOG SUPPRESSIN"/>
    <property type="match status" value="1"/>
</dbReference>
<evidence type="ECO:0000313" key="11">
    <source>
        <dbReference type="RefSeq" id="XP_006812410.1"/>
    </source>
</evidence>
<dbReference type="Gene3D" id="6.10.140.2220">
    <property type="match status" value="2"/>
</dbReference>
<evidence type="ECO:0000259" key="9">
    <source>
        <dbReference type="PROSITE" id="PS50865"/>
    </source>
</evidence>
<evidence type="ECO:0000256" key="6">
    <source>
        <dbReference type="ARBA" id="ARBA00023163"/>
    </source>
</evidence>
<keyword evidence="7" id="KW-0539">Nucleus</keyword>
<dbReference type="PANTHER" id="PTHR10237:SF1">
    <property type="entry name" value="DEFORMED EPIDERMAL AUTOREGULATORY FACTOR 1 HOMOLOG"/>
    <property type="match status" value="1"/>
</dbReference>
<keyword evidence="6" id="KW-0804">Transcription</keyword>
<evidence type="ECO:0000256" key="2">
    <source>
        <dbReference type="ARBA" id="ARBA00022771"/>
    </source>
</evidence>
<organism evidence="10 11">
    <name type="scientific">Saccoglossus kowalevskii</name>
    <name type="common">Acorn worm</name>
    <dbReference type="NCBI Taxonomy" id="10224"/>
    <lineage>
        <taxon>Eukaryota</taxon>
        <taxon>Metazoa</taxon>
        <taxon>Hemichordata</taxon>
        <taxon>Enteropneusta</taxon>
        <taxon>Harrimaniidae</taxon>
        <taxon>Saccoglossus</taxon>
    </lineage>
</organism>
<sequence length="602" mass="69095">MDAKIGTCWRCGNAERVTCTRCHMAKYCSKACLYDDKFRHKVECDGALKIRKCDSCQKPSSKVKQCSSCLQKWYCGSECQKMAWPSHRDECRIAQNDIINIAEMLKRAHWRRNVSDGPPSPVGLFYWGNTPAVDLLNLKHNEWRGDDRQDRFNLLLCAVGDLRYVLKTSVSLPDEFSGQVDFYLSDINPHIQARNVLILYLLFTCDNVISMADMIVQIWYSVCLTQSCWKMLESRLEELFNSDAERISRITDGKLVFSNANMDALKEVWQAWLTVGRTGGPKLHIAKQREMLLLKEQGGWMNYINGVPMHHRLSLDEWWKSGILLSCTNPQLVKAKIQNVTFLRYNKHGHMNASKPARLSAGSADLPSHWPAALRREPMVYAIRTDGFPFLSWDYVDARSYCDVPSLITMYNNYISHVIEEFGIKLKKGLLSFHVFLGDCFELNNEIQPNIKFDRISTSNIADYYGLPVVLDFTKGLLNTNNPNSLIITELMNWTIINNSSTNNADISGIIQDTGVPEQDRGFYLAQRTFDCYEDNNDIFIKYLRADFMIHKVNKSNDQVAKRKAISKYHSDVMKYGTKSGKNCILLSQLQYNQSFRNPNGN</sequence>
<keyword evidence="10" id="KW-1185">Reference proteome</keyword>
<evidence type="ECO:0000313" key="10">
    <source>
        <dbReference type="Proteomes" id="UP000694865"/>
    </source>
</evidence>
<gene>
    <name evidence="11" type="primary">LOC102807507</name>
</gene>
<keyword evidence="5" id="KW-0238">DNA-binding</keyword>
<name>A0ABM0LXB9_SACKO</name>
<dbReference type="Pfam" id="PF14737">
    <property type="entry name" value="DUF4470"/>
    <property type="match status" value="1"/>
</dbReference>
<keyword evidence="1" id="KW-0479">Metal-binding</keyword>
<dbReference type="PROSITE" id="PS01360">
    <property type="entry name" value="ZF_MYND_1"/>
    <property type="match status" value="2"/>
</dbReference>
<keyword evidence="2 8" id="KW-0863">Zinc-finger</keyword>
<dbReference type="GeneID" id="102807507"/>
<evidence type="ECO:0000256" key="7">
    <source>
        <dbReference type="ARBA" id="ARBA00023242"/>
    </source>
</evidence>
<evidence type="ECO:0000256" key="1">
    <source>
        <dbReference type="ARBA" id="ARBA00022723"/>
    </source>
</evidence>
<keyword evidence="4" id="KW-0805">Transcription regulation</keyword>
<dbReference type="InterPro" id="IPR002893">
    <property type="entry name" value="Znf_MYND"/>
</dbReference>
<feature type="domain" description="MYND-type" evidence="9">
    <location>
        <begin position="53"/>
        <end position="91"/>
    </location>
</feature>